<reference evidence="2" key="1">
    <citation type="submission" date="2022-03" db="EMBL/GenBank/DDBJ databases">
        <authorList>
            <person name="Martin H S."/>
        </authorList>
    </citation>
    <scope>NUCLEOTIDE SEQUENCE</scope>
</reference>
<evidence type="ECO:0000313" key="2">
    <source>
        <dbReference type="EMBL" id="CAH2075212.1"/>
    </source>
</evidence>
<organism evidence="2 3">
    <name type="scientific">Iphiclides podalirius</name>
    <name type="common">scarce swallowtail</name>
    <dbReference type="NCBI Taxonomy" id="110791"/>
    <lineage>
        <taxon>Eukaryota</taxon>
        <taxon>Metazoa</taxon>
        <taxon>Ecdysozoa</taxon>
        <taxon>Arthropoda</taxon>
        <taxon>Hexapoda</taxon>
        <taxon>Insecta</taxon>
        <taxon>Pterygota</taxon>
        <taxon>Neoptera</taxon>
        <taxon>Endopterygota</taxon>
        <taxon>Lepidoptera</taxon>
        <taxon>Glossata</taxon>
        <taxon>Ditrysia</taxon>
        <taxon>Papilionoidea</taxon>
        <taxon>Papilionidae</taxon>
        <taxon>Papilioninae</taxon>
        <taxon>Iphiclides</taxon>
    </lineage>
</organism>
<gene>
    <name evidence="2" type="ORF">IPOD504_LOCUS16593</name>
</gene>
<dbReference type="Proteomes" id="UP000837857">
    <property type="component" value="Chromosome 8"/>
</dbReference>
<feature type="compositionally biased region" description="Low complexity" evidence="1">
    <location>
        <begin position="61"/>
        <end position="81"/>
    </location>
</feature>
<feature type="region of interest" description="Disordered" evidence="1">
    <location>
        <begin position="61"/>
        <end position="91"/>
    </location>
</feature>
<name>A0ABN8J3E2_9NEOP</name>
<keyword evidence="3" id="KW-1185">Reference proteome</keyword>
<feature type="non-terminal residue" evidence="2">
    <location>
        <position position="114"/>
    </location>
</feature>
<sequence>MCGSVARGRVGEAAGVLPDSRSMLTFVFAVWSAARALGWPCELATPDADEAPVLPRLRSARASSDLSTLSTTTTSSSQTSTGDHSKRSTARLARDTRFQLNSLLSPLPYVSLLI</sequence>
<proteinExistence type="predicted"/>
<evidence type="ECO:0000256" key="1">
    <source>
        <dbReference type="SAM" id="MobiDB-lite"/>
    </source>
</evidence>
<protein>
    <recommendedName>
        <fullName evidence="4">Secreted protein</fullName>
    </recommendedName>
</protein>
<dbReference type="EMBL" id="OW152820">
    <property type="protein sequence ID" value="CAH2075212.1"/>
    <property type="molecule type" value="Genomic_DNA"/>
</dbReference>
<evidence type="ECO:0008006" key="4">
    <source>
        <dbReference type="Google" id="ProtNLM"/>
    </source>
</evidence>
<accession>A0ABN8J3E2</accession>
<evidence type="ECO:0000313" key="3">
    <source>
        <dbReference type="Proteomes" id="UP000837857"/>
    </source>
</evidence>